<dbReference type="AlphaFoldDB" id="A0A0B2W2E1"/>
<gene>
    <name evidence="1" type="ORF">Tcan_18727</name>
    <name evidence="2" type="ORF">TCNE_LOCUS11112</name>
</gene>
<evidence type="ECO:0000313" key="2">
    <source>
        <dbReference type="EMBL" id="VDM42433.1"/>
    </source>
</evidence>
<organism evidence="1 3">
    <name type="scientific">Toxocara canis</name>
    <name type="common">Canine roundworm</name>
    <dbReference type="NCBI Taxonomy" id="6265"/>
    <lineage>
        <taxon>Eukaryota</taxon>
        <taxon>Metazoa</taxon>
        <taxon>Ecdysozoa</taxon>
        <taxon>Nematoda</taxon>
        <taxon>Chromadorea</taxon>
        <taxon>Rhabditida</taxon>
        <taxon>Spirurina</taxon>
        <taxon>Ascaridomorpha</taxon>
        <taxon>Ascaridoidea</taxon>
        <taxon>Toxocaridae</taxon>
        <taxon>Toxocara</taxon>
    </lineage>
</organism>
<name>A0A0B2W2E1_TOXCA</name>
<evidence type="ECO:0000313" key="3">
    <source>
        <dbReference type="Proteomes" id="UP000031036"/>
    </source>
</evidence>
<dbReference type="Proteomes" id="UP000031036">
    <property type="component" value="Unassembled WGS sequence"/>
</dbReference>
<proteinExistence type="predicted"/>
<keyword evidence="3" id="KW-1185">Reference proteome</keyword>
<sequence length="116" mass="12133">MDEVEESGPEVVITPTALLAVARVRDDVGASIIACHGVRSAHQKPIAACTASEEQRLDGAGSAPLTNRYDRAAVRTASSSPLSILVAAFSRLSNTFPFPRGPILSSFPALLFSAPN</sequence>
<dbReference type="EMBL" id="JPKZ01000263">
    <property type="protein sequence ID" value="KHN88163.1"/>
    <property type="molecule type" value="Genomic_DNA"/>
</dbReference>
<reference evidence="2" key="2">
    <citation type="submission" date="2018-11" db="EMBL/GenBank/DDBJ databases">
        <authorList>
            <consortium name="Pathogen Informatics"/>
        </authorList>
    </citation>
    <scope>NUCLEOTIDE SEQUENCE [LARGE SCALE GENOMIC DNA]</scope>
</reference>
<reference evidence="1 3" key="1">
    <citation type="submission" date="2014-11" db="EMBL/GenBank/DDBJ databases">
        <title>Genetic blueprint of the zoonotic pathogen Toxocara canis.</title>
        <authorList>
            <person name="Zhu X.-Q."/>
            <person name="Korhonen P.K."/>
            <person name="Cai H."/>
            <person name="Young N.D."/>
            <person name="Nejsum P."/>
            <person name="von Samson-Himmelstjerna G."/>
            <person name="Boag P.R."/>
            <person name="Tan P."/>
            <person name="Li Q."/>
            <person name="Min J."/>
            <person name="Yang Y."/>
            <person name="Wang X."/>
            <person name="Fang X."/>
            <person name="Hall R.S."/>
            <person name="Hofmann A."/>
            <person name="Sternberg P.W."/>
            <person name="Jex A.R."/>
            <person name="Gasser R.B."/>
        </authorList>
    </citation>
    <scope>NUCLEOTIDE SEQUENCE [LARGE SCALE GENOMIC DNA]</scope>
    <source>
        <strain evidence="1">PN_DK_2014</strain>
    </source>
</reference>
<evidence type="ECO:0000313" key="1">
    <source>
        <dbReference type="EMBL" id="KHN88163.1"/>
    </source>
</evidence>
<protein>
    <submittedName>
        <fullName evidence="1">Uncharacterized protein</fullName>
    </submittedName>
</protein>
<dbReference type="EMBL" id="UYWY01020744">
    <property type="protein sequence ID" value="VDM42433.1"/>
    <property type="molecule type" value="Genomic_DNA"/>
</dbReference>
<accession>A0A0B2W2E1</accession>